<feature type="chain" id="PRO_5037626798" evidence="1">
    <location>
        <begin position="16"/>
        <end position="264"/>
    </location>
</feature>
<evidence type="ECO:0000259" key="2">
    <source>
        <dbReference type="PROSITE" id="PS51704"/>
    </source>
</evidence>
<dbReference type="AlphaFoldDB" id="A0A948TPD9"/>
<dbReference type="SUPFAM" id="SSF51695">
    <property type="entry name" value="PLC-like phosphodiesterases"/>
    <property type="match status" value="1"/>
</dbReference>
<keyword evidence="1" id="KW-0732">Signal</keyword>
<dbReference type="GO" id="GO:0006629">
    <property type="term" value="P:lipid metabolic process"/>
    <property type="evidence" value="ECO:0007669"/>
    <property type="project" value="InterPro"/>
</dbReference>
<name>A0A948TPD9_9BACT</name>
<dbReference type="PANTHER" id="PTHR46211:SF14">
    <property type="entry name" value="GLYCEROPHOSPHODIESTER PHOSPHODIESTERASE"/>
    <property type="match status" value="1"/>
</dbReference>
<feature type="domain" description="GP-PDE" evidence="2">
    <location>
        <begin position="30"/>
        <end position="263"/>
    </location>
</feature>
<dbReference type="Gene3D" id="3.20.20.190">
    <property type="entry name" value="Phosphatidylinositol (PI) phosphodiesterase"/>
    <property type="match status" value="1"/>
</dbReference>
<feature type="signal peptide" evidence="1">
    <location>
        <begin position="1"/>
        <end position="15"/>
    </location>
</feature>
<reference evidence="3" key="2">
    <citation type="submission" date="2021-04" db="EMBL/GenBank/DDBJ databases">
        <authorList>
            <person name="Gilroy R."/>
        </authorList>
    </citation>
    <scope>NUCLEOTIDE SEQUENCE</scope>
    <source>
        <strain evidence="3">8470</strain>
    </source>
</reference>
<proteinExistence type="predicted"/>
<dbReference type="CDD" id="cd08566">
    <property type="entry name" value="GDPD_AtGDE_like"/>
    <property type="match status" value="1"/>
</dbReference>
<dbReference type="GO" id="GO:0008081">
    <property type="term" value="F:phosphoric diester hydrolase activity"/>
    <property type="evidence" value="ECO:0007669"/>
    <property type="project" value="InterPro"/>
</dbReference>
<gene>
    <name evidence="3" type="ORF">H9928_11360</name>
</gene>
<protein>
    <submittedName>
        <fullName evidence="3">Glycerophosphodiester phosphodiesterase family protein</fullName>
    </submittedName>
</protein>
<reference evidence="3" key="1">
    <citation type="journal article" date="2021" name="PeerJ">
        <title>Extensive microbial diversity within the chicken gut microbiome revealed by metagenomics and culture.</title>
        <authorList>
            <person name="Gilroy R."/>
            <person name="Ravi A."/>
            <person name="Getino M."/>
            <person name="Pursley I."/>
            <person name="Horton D.L."/>
            <person name="Alikhan N.F."/>
            <person name="Baker D."/>
            <person name="Gharbi K."/>
            <person name="Hall N."/>
            <person name="Watson M."/>
            <person name="Adriaenssens E.M."/>
            <person name="Foster-Nyarko E."/>
            <person name="Jarju S."/>
            <person name="Secka A."/>
            <person name="Antonio M."/>
            <person name="Oren A."/>
            <person name="Chaudhuri R.R."/>
            <person name="La Ragione R."/>
            <person name="Hildebrand F."/>
            <person name="Pallen M.J."/>
        </authorList>
    </citation>
    <scope>NUCLEOTIDE SEQUENCE</scope>
    <source>
        <strain evidence="3">8470</strain>
    </source>
</reference>
<organism evidence="3 4">
    <name type="scientific">Candidatus Phocaeicola excrementipullorum</name>
    <dbReference type="NCBI Taxonomy" id="2838731"/>
    <lineage>
        <taxon>Bacteria</taxon>
        <taxon>Pseudomonadati</taxon>
        <taxon>Bacteroidota</taxon>
        <taxon>Bacteroidia</taxon>
        <taxon>Bacteroidales</taxon>
        <taxon>Bacteroidaceae</taxon>
        <taxon>Phocaeicola</taxon>
    </lineage>
</organism>
<accession>A0A948TPD9</accession>
<evidence type="ECO:0000256" key="1">
    <source>
        <dbReference type="SAM" id="SignalP"/>
    </source>
</evidence>
<dbReference type="EMBL" id="JAHLFJ010000101">
    <property type="protein sequence ID" value="MBU3857118.1"/>
    <property type="molecule type" value="Genomic_DNA"/>
</dbReference>
<dbReference type="PROSITE" id="PS51704">
    <property type="entry name" value="GP_PDE"/>
    <property type="match status" value="1"/>
</dbReference>
<sequence length="264" mass="29750">MKRLFFFLYAIAALAFIPGCTRQKEQKQIPLISGHRGANMIAPENTMASADSCIKYGIDYMECDVCISKDSVFYILHDSTLDRTTNGTGNISEWMSADIDTLDAGSWFSPEFAGQHVPRFADLLRKAKSGGLKITVDYRSGDLKKLLSLIQEEGMTENCCFTFSDENDAKMFRRLAPEIKTLQAYVKDPADLDRVMKELKPDIIVSWIDLLTPEFVEKCHRLNLKVLALILGHEDKTAENRKAADMGVDIIATDQPEKLKHAYQ</sequence>
<dbReference type="InterPro" id="IPR030395">
    <property type="entry name" value="GP_PDE_dom"/>
</dbReference>
<comment type="caution">
    <text evidence="3">The sequence shown here is derived from an EMBL/GenBank/DDBJ whole genome shotgun (WGS) entry which is preliminary data.</text>
</comment>
<dbReference type="Pfam" id="PF03009">
    <property type="entry name" value="GDPD"/>
    <property type="match status" value="1"/>
</dbReference>
<evidence type="ECO:0000313" key="3">
    <source>
        <dbReference type="EMBL" id="MBU3857118.1"/>
    </source>
</evidence>
<dbReference type="Proteomes" id="UP000784286">
    <property type="component" value="Unassembled WGS sequence"/>
</dbReference>
<dbReference type="PANTHER" id="PTHR46211">
    <property type="entry name" value="GLYCEROPHOSPHORYL DIESTER PHOSPHODIESTERASE"/>
    <property type="match status" value="1"/>
</dbReference>
<dbReference type="InterPro" id="IPR017946">
    <property type="entry name" value="PLC-like_Pdiesterase_TIM-brl"/>
</dbReference>
<evidence type="ECO:0000313" key="4">
    <source>
        <dbReference type="Proteomes" id="UP000784286"/>
    </source>
</evidence>